<dbReference type="EC" id="3.4.19.13" evidence="13"/>
<comment type="catalytic activity">
    <reaction evidence="9 13">
        <text>an N-terminal (5-L-glutamyl)-[peptide] + an alpha-amino acid = 5-L-glutamyl amino acid + an N-terminal L-alpha-aminoacyl-[peptide]</text>
        <dbReference type="Rhea" id="RHEA:23904"/>
        <dbReference type="Rhea" id="RHEA-COMP:9780"/>
        <dbReference type="Rhea" id="RHEA-COMP:9795"/>
        <dbReference type="ChEBI" id="CHEBI:77644"/>
        <dbReference type="ChEBI" id="CHEBI:78597"/>
        <dbReference type="ChEBI" id="CHEBI:78599"/>
        <dbReference type="ChEBI" id="CHEBI:78608"/>
        <dbReference type="EC" id="2.3.2.2"/>
    </reaction>
</comment>
<dbReference type="VEuPathDB" id="FungiDB:SJAG_01612"/>
<dbReference type="GO" id="GO:0006508">
    <property type="term" value="P:proteolysis"/>
    <property type="evidence" value="ECO:0007669"/>
    <property type="project" value="UniProtKB-KW"/>
</dbReference>
<dbReference type="SUPFAM" id="SSF56235">
    <property type="entry name" value="N-terminal nucleophile aminohydrolases (Ntn hydrolases)"/>
    <property type="match status" value="1"/>
</dbReference>
<dbReference type="OMA" id="APACTTH"/>
<dbReference type="EC" id="2.3.2.2" evidence="13"/>
<feature type="binding site" evidence="12">
    <location>
        <position position="209"/>
    </location>
    <ligand>
        <name>L-glutamate</name>
        <dbReference type="ChEBI" id="CHEBI:29985"/>
    </ligand>
</feature>
<evidence type="ECO:0000313" key="17">
    <source>
        <dbReference type="Proteomes" id="UP000001744"/>
    </source>
</evidence>
<protein>
    <recommendedName>
        <fullName evidence="13">Glutathione hydrolase</fullName>
        <ecNumber evidence="13">2.3.2.2</ecNumber>
        <ecNumber evidence="13">3.4.19.13</ecNumber>
    </recommendedName>
    <alternativeName>
        <fullName evidence="13">Gamma-glutamyltransferase</fullName>
    </alternativeName>
    <alternativeName>
        <fullName evidence="13">Gamma-glutamyltranspeptidase</fullName>
    </alternativeName>
</protein>
<comment type="subcellular location">
    <subcellularLocation>
        <location evidence="10">Endomembrane system</location>
        <topology evidence="10">Single-pass type II membrane protein</topology>
    </subcellularLocation>
</comment>
<dbReference type="GeneID" id="7052298"/>
<name>B6JYF1_SCHJY</name>
<comment type="pathway">
    <text evidence="3 13">Sulfur metabolism; glutathione metabolism.</text>
</comment>
<dbReference type="STRING" id="402676.B6JYF1"/>
<gene>
    <name evidence="16" type="primary">ggt1</name>
    <name evidence="15" type="ORF">SJAG_01612</name>
</gene>
<dbReference type="GO" id="GO:0005886">
    <property type="term" value="C:plasma membrane"/>
    <property type="evidence" value="ECO:0000318"/>
    <property type="project" value="GO_Central"/>
</dbReference>
<sequence length="676" mass="74255">MHHTEHNSQPAKGVQQKLQSSNSAAKKLGKNDVRTASTSTQQVRVLNWMKFIAVFLGAFTSVAWYKLGGFEGIFGSGKKTSHFLQKLQQVEDQGIWSSLSSILWPSSSNSLDINGTNLVPLTFEDPIRYRNKGNQQLTVSGRNGIVAAEAEECSQVGVDILREGGNAVDAAIAAGICIGAVNSFSSGIGGGGFMLVRLPNGTSTTFNFREKAPAAAHKDMFKNDPLAAQIGGLSVAVPGELAGYESAWRMYGSLPWRKLFEPTIKLMRDGMPMPVELASRIRWPQFEYFKTDPVWGKVFAPKGRFLRAGERFTRPELAYTLEEVATHGIDTFYRGDIARQLVNFVQKNGGILTMEDMANYTVRIEEPLRASFDGREVLTCGRPCSGEALVLGLNVLDRMDLSVGEGILHADDPMTDVGVHRLIETMKWISAGRTILGDPLDIDNSALVNHILSSEYADSVRANISDERTYDYTHYNAIYDVPDQHGTTHLSVIDKDGMAVALTATINLMFGSQLMEPKTGIVLNDHMDDFSLPGVVNFFGLSPSPFNFIAPGKRPQSSAAPTIVVNNGDVEMVLGASGGSRISTAVLDTLVKKYRWNRSLRDSVESPRYHHQLLPSIVYIDETVEPEVVKVLEKFGHVVDYVPVQFPFSEIQAVYREEGMLYGISDSRKQAVAAAF</sequence>
<comment type="catalytic activity">
    <reaction evidence="2 13">
        <text>glutathione + H2O = L-cysteinylglycine + L-glutamate</text>
        <dbReference type="Rhea" id="RHEA:28807"/>
        <dbReference type="ChEBI" id="CHEBI:15377"/>
        <dbReference type="ChEBI" id="CHEBI:29985"/>
        <dbReference type="ChEBI" id="CHEBI:57925"/>
        <dbReference type="ChEBI" id="CHEBI:61694"/>
        <dbReference type="EC" id="3.4.19.13"/>
    </reaction>
</comment>
<dbReference type="Proteomes" id="UP000001744">
    <property type="component" value="Unassembled WGS sequence"/>
</dbReference>
<feature type="binding site" evidence="12">
    <location>
        <position position="579"/>
    </location>
    <ligand>
        <name>L-glutamate</name>
        <dbReference type="ChEBI" id="CHEBI:29985"/>
    </ligand>
</feature>
<dbReference type="AlphaFoldDB" id="B6JYF1"/>
<keyword evidence="5" id="KW-0645">Protease</keyword>
<organism evidence="15 17">
    <name type="scientific">Schizosaccharomyces japonicus (strain yFS275 / FY16936)</name>
    <name type="common">Fission yeast</name>
    <dbReference type="NCBI Taxonomy" id="402676"/>
    <lineage>
        <taxon>Eukaryota</taxon>
        <taxon>Fungi</taxon>
        <taxon>Dikarya</taxon>
        <taxon>Ascomycota</taxon>
        <taxon>Taphrinomycotina</taxon>
        <taxon>Schizosaccharomycetes</taxon>
        <taxon>Schizosaccharomycetales</taxon>
        <taxon>Schizosaccharomycetaceae</taxon>
        <taxon>Schizosaccharomyces</taxon>
    </lineage>
</organism>
<evidence type="ECO:0000256" key="12">
    <source>
        <dbReference type="PIRSR" id="PIRSR600101-2"/>
    </source>
</evidence>
<comment type="similarity">
    <text evidence="4">Belongs to the gamma-glutamyltransferase family.</text>
</comment>
<keyword evidence="7 13" id="KW-0012">Acyltransferase</keyword>
<dbReference type="GO" id="GO:0012505">
    <property type="term" value="C:endomembrane system"/>
    <property type="evidence" value="ECO:0007669"/>
    <property type="project" value="UniProtKB-SubCell"/>
</dbReference>
<evidence type="ECO:0000256" key="5">
    <source>
        <dbReference type="ARBA" id="ARBA00022670"/>
    </source>
</evidence>
<feature type="binding site" evidence="12">
    <location>
        <begin position="557"/>
        <end position="558"/>
    </location>
    <ligand>
        <name>L-glutamate</name>
        <dbReference type="ChEBI" id="CHEBI:29985"/>
    </ligand>
</feature>
<feature type="active site" description="Nucleophile" evidence="11">
    <location>
        <position position="487"/>
    </location>
</feature>
<feature type="binding site" evidence="12">
    <location>
        <begin position="505"/>
        <end position="507"/>
    </location>
    <ligand>
        <name>L-glutamate</name>
        <dbReference type="ChEBI" id="CHEBI:29985"/>
    </ligand>
</feature>
<dbReference type="InterPro" id="IPR000101">
    <property type="entry name" value="GGT_peptidase"/>
</dbReference>
<dbReference type="OrthoDB" id="1081007at2759"/>
<proteinExistence type="inferred from homology"/>
<dbReference type="MEROPS" id="T03.011"/>
<feature type="binding site" evidence="12">
    <location>
        <position position="529"/>
    </location>
    <ligand>
        <name>L-glutamate</name>
        <dbReference type="ChEBI" id="CHEBI:29985"/>
    </ligand>
</feature>
<dbReference type="PANTHER" id="PTHR11686">
    <property type="entry name" value="GAMMA GLUTAMYL TRANSPEPTIDASE"/>
    <property type="match status" value="1"/>
</dbReference>
<dbReference type="HOGENOM" id="CLU_014813_4_0_1"/>
<dbReference type="JaponicusDB" id="SJAG_01612">
    <property type="gene designation" value="ggt1"/>
</dbReference>
<keyword evidence="17" id="KW-1185">Reference proteome</keyword>
<dbReference type="GO" id="GO:0000324">
    <property type="term" value="C:fungal-type vacuole"/>
    <property type="evidence" value="ECO:0000318"/>
    <property type="project" value="GO_Central"/>
</dbReference>
<evidence type="ECO:0000256" key="9">
    <source>
        <dbReference type="ARBA" id="ARBA00047417"/>
    </source>
</evidence>
<dbReference type="GO" id="GO:0103068">
    <property type="term" value="F:leukotriene C4 gamma-glutamyl transferase activity"/>
    <property type="evidence" value="ECO:0007669"/>
    <property type="project" value="UniProtKB-EC"/>
</dbReference>
<dbReference type="EMBL" id="KE651168">
    <property type="protein sequence ID" value="EEB06569.1"/>
    <property type="molecule type" value="Genomic_DNA"/>
</dbReference>
<comment type="subunit">
    <text evidence="8">Heterodimer composed of the light and heavy chains. The active site is located in the light chain.</text>
</comment>
<evidence type="ECO:0000313" key="15">
    <source>
        <dbReference type="EMBL" id="EEB06569.1"/>
    </source>
</evidence>
<accession>B6JYF1</accession>
<dbReference type="UniPathway" id="UPA00204"/>
<evidence type="ECO:0000256" key="1">
    <source>
        <dbReference type="ARBA" id="ARBA00001049"/>
    </source>
</evidence>
<dbReference type="Gene3D" id="3.60.20.40">
    <property type="match status" value="1"/>
</dbReference>
<dbReference type="PANTHER" id="PTHR11686:SF70">
    <property type="entry name" value="GLUTATHIONE HYDROLASE PROENZYME 1"/>
    <property type="match status" value="1"/>
</dbReference>
<dbReference type="InterPro" id="IPR043137">
    <property type="entry name" value="GGT_ssub_C"/>
</dbReference>
<keyword evidence="6" id="KW-0735">Signal-anchor</keyword>
<feature type="region of interest" description="Disordered" evidence="14">
    <location>
        <begin position="1"/>
        <end position="33"/>
    </location>
</feature>
<evidence type="ECO:0000313" key="16">
    <source>
        <dbReference type="JaponicusDB" id="SJAG_01612"/>
    </source>
</evidence>
<keyword evidence="6" id="KW-0812">Transmembrane</keyword>
<dbReference type="RefSeq" id="XP_002172862.1">
    <property type="nucleotide sequence ID" value="XM_002172826.1"/>
</dbReference>
<evidence type="ECO:0000256" key="2">
    <source>
        <dbReference type="ARBA" id="ARBA00001089"/>
    </source>
</evidence>
<dbReference type="Pfam" id="PF01019">
    <property type="entry name" value="G_glu_transpept"/>
    <property type="match status" value="1"/>
</dbReference>
<evidence type="ECO:0000256" key="11">
    <source>
        <dbReference type="PIRSR" id="PIRSR600101-1"/>
    </source>
</evidence>
<keyword evidence="13" id="KW-0378">Hydrolase</keyword>
<evidence type="ECO:0000256" key="8">
    <source>
        <dbReference type="ARBA" id="ARBA00047169"/>
    </source>
</evidence>
<dbReference type="NCBIfam" id="TIGR00066">
    <property type="entry name" value="g_glut_trans"/>
    <property type="match status" value="1"/>
</dbReference>
<reference evidence="15 17" key="1">
    <citation type="journal article" date="2011" name="Science">
        <title>Comparative functional genomics of the fission yeasts.</title>
        <authorList>
            <person name="Rhind N."/>
            <person name="Chen Z."/>
            <person name="Yassour M."/>
            <person name="Thompson D.A."/>
            <person name="Haas B.J."/>
            <person name="Habib N."/>
            <person name="Wapinski I."/>
            <person name="Roy S."/>
            <person name="Lin M.F."/>
            <person name="Heiman D.I."/>
            <person name="Young S.K."/>
            <person name="Furuya K."/>
            <person name="Guo Y."/>
            <person name="Pidoux A."/>
            <person name="Chen H.M."/>
            <person name="Robbertse B."/>
            <person name="Goldberg J.M."/>
            <person name="Aoki K."/>
            <person name="Bayne E.H."/>
            <person name="Berlin A.M."/>
            <person name="Desjardins C.A."/>
            <person name="Dobbs E."/>
            <person name="Dukaj L."/>
            <person name="Fan L."/>
            <person name="FitzGerald M.G."/>
            <person name="French C."/>
            <person name="Gujja S."/>
            <person name="Hansen K."/>
            <person name="Keifenheim D."/>
            <person name="Levin J.Z."/>
            <person name="Mosher R.A."/>
            <person name="Mueller C.A."/>
            <person name="Pfiffner J."/>
            <person name="Priest M."/>
            <person name="Russ C."/>
            <person name="Smialowska A."/>
            <person name="Swoboda P."/>
            <person name="Sykes S.M."/>
            <person name="Vaughn M."/>
            <person name="Vengrova S."/>
            <person name="Yoder R."/>
            <person name="Zeng Q."/>
            <person name="Allshire R."/>
            <person name="Baulcombe D."/>
            <person name="Birren B.W."/>
            <person name="Brown W."/>
            <person name="Ekwall K."/>
            <person name="Kellis M."/>
            <person name="Leatherwood J."/>
            <person name="Levin H."/>
            <person name="Margalit H."/>
            <person name="Martienssen R."/>
            <person name="Nieduszynski C.A."/>
            <person name="Spatafora J.W."/>
            <person name="Friedman N."/>
            <person name="Dalgaard J.Z."/>
            <person name="Baumann P."/>
            <person name="Niki H."/>
            <person name="Regev A."/>
            <person name="Nusbaum C."/>
        </authorList>
    </citation>
    <scope>NUCLEOTIDE SEQUENCE [LARGE SCALE GENOMIC DNA]</scope>
    <source>
        <strain evidence="17">yFS275 / FY16936</strain>
    </source>
</reference>
<dbReference type="InterPro" id="IPR029055">
    <property type="entry name" value="Ntn_hydrolases_N"/>
</dbReference>
<evidence type="ECO:0000256" key="13">
    <source>
        <dbReference type="RuleBase" id="RU368068"/>
    </source>
</evidence>
<dbReference type="PRINTS" id="PR01210">
    <property type="entry name" value="GGTRANSPTASE"/>
</dbReference>
<evidence type="ECO:0000256" key="4">
    <source>
        <dbReference type="ARBA" id="ARBA00009381"/>
    </source>
</evidence>
<comment type="function">
    <text evidence="13">Cleaves the gamma-glutamyl peptide bond of glutathione and glutathione conjugates.</text>
</comment>
<dbReference type="FunFam" id="3.60.20.40:FF:000001">
    <property type="entry name" value="Gamma-glutamyltranspeptidase 1"/>
    <property type="match status" value="1"/>
</dbReference>
<keyword evidence="13" id="KW-0808">Transferase</keyword>
<evidence type="ECO:0000256" key="14">
    <source>
        <dbReference type="SAM" id="MobiDB-lite"/>
    </source>
</evidence>
<dbReference type="GO" id="GO:0036374">
    <property type="term" value="F:glutathione hydrolase activity"/>
    <property type="evidence" value="ECO:0000318"/>
    <property type="project" value="GO_Central"/>
</dbReference>
<comment type="catalytic activity">
    <reaction evidence="1 13">
        <text>an S-substituted glutathione + H2O = an S-substituted L-cysteinylglycine + L-glutamate</text>
        <dbReference type="Rhea" id="RHEA:59468"/>
        <dbReference type="ChEBI" id="CHEBI:15377"/>
        <dbReference type="ChEBI" id="CHEBI:29985"/>
        <dbReference type="ChEBI" id="CHEBI:90779"/>
        <dbReference type="ChEBI" id="CHEBI:143103"/>
        <dbReference type="EC" id="3.4.19.13"/>
    </reaction>
</comment>
<evidence type="ECO:0000256" key="7">
    <source>
        <dbReference type="ARBA" id="ARBA00023315"/>
    </source>
</evidence>
<dbReference type="eggNOG" id="KOG2410">
    <property type="taxonomic scope" value="Eukaryota"/>
</dbReference>
<dbReference type="Gene3D" id="1.10.246.130">
    <property type="match status" value="1"/>
</dbReference>
<evidence type="ECO:0000256" key="6">
    <source>
        <dbReference type="ARBA" id="ARBA00022968"/>
    </source>
</evidence>
<dbReference type="GO" id="GO:0006751">
    <property type="term" value="P:glutathione catabolic process"/>
    <property type="evidence" value="ECO:0000318"/>
    <property type="project" value="GO_Central"/>
</dbReference>
<evidence type="ECO:0000256" key="10">
    <source>
        <dbReference type="ARBA" id="ARBA00060399"/>
    </source>
</evidence>
<evidence type="ECO:0000256" key="3">
    <source>
        <dbReference type="ARBA" id="ARBA00005115"/>
    </source>
</evidence>
<dbReference type="InterPro" id="IPR043138">
    <property type="entry name" value="GGT_lsub"/>
</dbReference>